<evidence type="ECO:0000256" key="4">
    <source>
        <dbReference type="ARBA" id="ARBA00023163"/>
    </source>
</evidence>
<dbReference type="PROSITE" id="PS00463">
    <property type="entry name" value="ZN2_CY6_FUNGAL_1"/>
    <property type="match status" value="1"/>
</dbReference>
<dbReference type="Pfam" id="PF00172">
    <property type="entry name" value="Zn_clus"/>
    <property type="match status" value="1"/>
</dbReference>
<protein>
    <recommendedName>
        <fullName evidence="7">Zn(2)-C6 fungal-type domain-containing protein</fullName>
    </recommendedName>
</protein>
<organism evidence="8 9">
    <name type="scientific">Kwoniella europaea PYCC6329</name>
    <dbReference type="NCBI Taxonomy" id="1423913"/>
    <lineage>
        <taxon>Eukaryota</taxon>
        <taxon>Fungi</taxon>
        <taxon>Dikarya</taxon>
        <taxon>Basidiomycota</taxon>
        <taxon>Agaricomycotina</taxon>
        <taxon>Tremellomycetes</taxon>
        <taxon>Tremellales</taxon>
        <taxon>Cryptococcaceae</taxon>
        <taxon>Kwoniella</taxon>
    </lineage>
</organism>
<feature type="region of interest" description="Disordered" evidence="6">
    <location>
        <begin position="1"/>
        <end position="39"/>
    </location>
</feature>
<evidence type="ECO:0000313" key="8">
    <source>
        <dbReference type="EMBL" id="WWD02737.1"/>
    </source>
</evidence>
<dbReference type="InterPro" id="IPR001138">
    <property type="entry name" value="Zn2Cys6_DnaBD"/>
</dbReference>
<feature type="compositionally biased region" description="Polar residues" evidence="6">
    <location>
        <begin position="132"/>
        <end position="149"/>
    </location>
</feature>
<dbReference type="RefSeq" id="XP_066080704.1">
    <property type="nucleotide sequence ID" value="XM_066224607.1"/>
</dbReference>
<dbReference type="AlphaFoldDB" id="A0AAX4KAH7"/>
<dbReference type="GeneID" id="91099583"/>
<feature type="domain" description="Zn(2)-C6 fungal-type" evidence="7">
    <location>
        <begin position="166"/>
        <end position="196"/>
    </location>
</feature>
<feature type="region of interest" description="Disordered" evidence="6">
    <location>
        <begin position="110"/>
        <end position="155"/>
    </location>
</feature>
<dbReference type="EMBL" id="CP144089">
    <property type="protein sequence ID" value="WWD02737.1"/>
    <property type="molecule type" value="Genomic_DNA"/>
</dbReference>
<dbReference type="Proteomes" id="UP001358614">
    <property type="component" value="Chromosome 1"/>
</dbReference>
<dbReference type="GO" id="GO:0005634">
    <property type="term" value="C:nucleus"/>
    <property type="evidence" value="ECO:0007669"/>
    <property type="project" value="UniProtKB-SubCell"/>
</dbReference>
<evidence type="ECO:0000256" key="3">
    <source>
        <dbReference type="ARBA" id="ARBA00023015"/>
    </source>
</evidence>
<gene>
    <name evidence="8" type="ORF">V865_000779</name>
</gene>
<keyword evidence="3" id="KW-0805">Transcription regulation</keyword>
<dbReference type="SUPFAM" id="SSF57701">
    <property type="entry name" value="Zn2/Cys6 DNA-binding domain"/>
    <property type="match status" value="1"/>
</dbReference>
<evidence type="ECO:0000313" key="9">
    <source>
        <dbReference type="Proteomes" id="UP001358614"/>
    </source>
</evidence>
<dbReference type="InterPro" id="IPR007219">
    <property type="entry name" value="XnlR_reg_dom"/>
</dbReference>
<dbReference type="Gene3D" id="4.10.240.10">
    <property type="entry name" value="Zn(2)-C6 fungal-type DNA-binding domain"/>
    <property type="match status" value="1"/>
</dbReference>
<dbReference type="GO" id="GO:0003677">
    <property type="term" value="F:DNA binding"/>
    <property type="evidence" value="ECO:0007669"/>
    <property type="project" value="InterPro"/>
</dbReference>
<sequence>MARPYNPKYDSVLGPMREPTPPPTSSETDQQAHAFPHDASFLAQLDPSRVGVNDTEAALTHLFGDVVGQPQEDEKPQGNAHGEHAHAHGHNHGEYTPTLASHEVSTVVETLPVPTPPTGTNDNEKSLDIDPSLQTQDDSTVTGAGTSTPVKRKATSRANMLARGGACEYCKKRKLKCSAEVPSCSNCKKIDKECVYSQKKQRSKIRVLEDRLQELEKRLDHPTPAPSSNTHPVIATVEGEGGMSIDTFPTLSTFEIDEPDLMTLADAAAGDTAVEFDAWEGLSPEILVSEIIKAITSGRSHDAGNGEGKSIGGKIVSHLIHLYVTPPSIPDIHAALSPTALVRRLSDKGDRPIHPSLLLALIPYLLPLSSSKTLQLPTLPILIQTHGKNLINLAITNSDPRVIDLATACALRAFWYHTESKFFEGWMESSLAIGWIRSAGLDKLGYVGERYTSHQQMTPEREERLEREKKFRFAFSKPVSIPPPKDGAELGERINLFWFAYMVDRGGSFGWRWASSFSDEEVTTPWPKAEYGTDESLLDNRTILDFMNPSIPQDASKDSLETASVKALTLAFHAQRLFDTPPNISTPDRTSLLISITKGYISTYGSVEQTVAPVICTIGGSKNQVWITLYATLAFLHAREEIDTPKGTEKEYFLKSIEAIGKVLDVIKIVQNAGNAELEGLGLLSALLFFHLCRLTVKYIERFSSSQPLEYGLTNEENEKVLSDLKGMRVGLENGLRTLVKKTRFAIVGSQLLESIALGSEFKLGEYERPDNIV</sequence>
<reference evidence="8 9" key="1">
    <citation type="submission" date="2024-01" db="EMBL/GenBank/DDBJ databases">
        <title>Comparative genomics of Cryptococcus and Kwoniella reveals pathogenesis evolution and contrasting modes of karyotype evolution via chromosome fusion or intercentromeric recombination.</title>
        <authorList>
            <person name="Coelho M.A."/>
            <person name="David-Palma M."/>
            <person name="Shea T."/>
            <person name="Bowers K."/>
            <person name="McGinley-Smith S."/>
            <person name="Mohammad A.W."/>
            <person name="Gnirke A."/>
            <person name="Yurkov A.M."/>
            <person name="Nowrousian M."/>
            <person name="Sun S."/>
            <person name="Cuomo C.A."/>
            <person name="Heitman J."/>
        </authorList>
    </citation>
    <scope>NUCLEOTIDE SEQUENCE [LARGE SCALE GENOMIC DNA]</scope>
    <source>
        <strain evidence="8 9">PYCC6329</strain>
    </source>
</reference>
<keyword evidence="5" id="KW-0539">Nucleus</keyword>
<dbReference type="SMART" id="SM00906">
    <property type="entry name" value="Fungal_trans"/>
    <property type="match status" value="1"/>
</dbReference>
<dbReference type="CDD" id="cd00067">
    <property type="entry name" value="GAL4"/>
    <property type="match status" value="1"/>
</dbReference>
<dbReference type="GO" id="GO:0000981">
    <property type="term" value="F:DNA-binding transcription factor activity, RNA polymerase II-specific"/>
    <property type="evidence" value="ECO:0007669"/>
    <property type="project" value="InterPro"/>
</dbReference>
<dbReference type="SMART" id="SM00066">
    <property type="entry name" value="GAL4"/>
    <property type="match status" value="1"/>
</dbReference>
<keyword evidence="4" id="KW-0804">Transcription</keyword>
<dbReference type="GO" id="GO:0008270">
    <property type="term" value="F:zinc ion binding"/>
    <property type="evidence" value="ECO:0007669"/>
    <property type="project" value="InterPro"/>
</dbReference>
<dbReference type="CDD" id="cd12148">
    <property type="entry name" value="fungal_TF_MHR"/>
    <property type="match status" value="1"/>
</dbReference>
<keyword evidence="9" id="KW-1185">Reference proteome</keyword>
<dbReference type="KEGG" id="ker:91099583"/>
<feature type="region of interest" description="Disordered" evidence="6">
    <location>
        <begin position="68"/>
        <end position="96"/>
    </location>
</feature>
<dbReference type="InterPro" id="IPR036864">
    <property type="entry name" value="Zn2-C6_fun-type_DNA-bd_sf"/>
</dbReference>
<feature type="compositionally biased region" description="Basic and acidic residues" evidence="6">
    <location>
        <begin position="72"/>
        <end position="86"/>
    </location>
</feature>
<evidence type="ECO:0000256" key="6">
    <source>
        <dbReference type="SAM" id="MobiDB-lite"/>
    </source>
</evidence>
<comment type="subcellular location">
    <subcellularLocation>
        <location evidence="1">Nucleus</location>
    </subcellularLocation>
</comment>
<name>A0AAX4KAH7_9TREE</name>
<accession>A0AAX4KAH7</accession>
<dbReference type="InterPro" id="IPR050815">
    <property type="entry name" value="TF_fung"/>
</dbReference>
<dbReference type="PANTHER" id="PTHR47338:SF29">
    <property type="entry name" value="ZN(2)-C6 FUNGAL-TYPE DOMAIN-CONTAINING PROTEIN"/>
    <property type="match status" value="1"/>
</dbReference>
<proteinExistence type="predicted"/>
<keyword evidence="2" id="KW-0479">Metal-binding</keyword>
<evidence type="ECO:0000256" key="1">
    <source>
        <dbReference type="ARBA" id="ARBA00004123"/>
    </source>
</evidence>
<dbReference type="PANTHER" id="PTHR47338">
    <property type="entry name" value="ZN(II)2CYS6 TRANSCRIPTION FACTOR (EUROFUNG)-RELATED"/>
    <property type="match status" value="1"/>
</dbReference>
<dbReference type="GO" id="GO:0006351">
    <property type="term" value="P:DNA-templated transcription"/>
    <property type="evidence" value="ECO:0007669"/>
    <property type="project" value="InterPro"/>
</dbReference>
<evidence type="ECO:0000256" key="5">
    <source>
        <dbReference type="ARBA" id="ARBA00023242"/>
    </source>
</evidence>
<evidence type="ECO:0000259" key="7">
    <source>
        <dbReference type="PROSITE" id="PS50048"/>
    </source>
</evidence>
<evidence type="ECO:0000256" key="2">
    <source>
        <dbReference type="ARBA" id="ARBA00022723"/>
    </source>
</evidence>
<dbReference type="PROSITE" id="PS50048">
    <property type="entry name" value="ZN2_CY6_FUNGAL_2"/>
    <property type="match status" value="1"/>
</dbReference>